<dbReference type="HOGENOM" id="CLU_1365196_0_0_6"/>
<dbReference type="AlphaFoldDB" id="A0A140NM48"/>
<sequence>MNILNYKSLMFNYLGILSKYNNSQWNLPFYAQKIIIAINNSMLVCEKVIEASSAQIQNWINELKSISNFINMNDISSCREAFSKMQLDSSNVINDISLQISVLQDCVSTIEDVMSTSQIFYGDPEINALNEFKNDVIGFFNIEMNFQVYLLVILSDCKALNNLFSISIQPYNYEQYNSMLVVKVQTEASFVKVKELRLSL</sequence>
<protein>
    <submittedName>
        <fullName evidence="1">Uncharacterized protein</fullName>
    </submittedName>
</protein>
<proteinExistence type="predicted"/>
<organism evidence="1 2">
    <name type="scientific">Providencia stuartii (strain MRSN 2154)</name>
    <dbReference type="NCBI Taxonomy" id="1157951"/>
    <lineage>
        <taxon>Bacteria</taxon>
        <taxon>Pseudomonadati</taxon>
        <taxon>Pseudomonadota</taxon>
        <taxon>Gammaproteobacteria</taxon>
        <taxon>Enterobacterales</taxon>
        <taxon>Morganellaceae</taxon>
        <taxon>Providencia</taxon>
    </lineage>
</organism>
<name>A0A140NM48_PROSM</name>
<dbReference type="RefSeq" id="WP_004924062.1">
    <property type="nucleotide sequence ID" value="NC_017731.1"/>
</dbReference>
<dbReference type="Proteomes" id="UP000005012">
    <property type="component" value="Chromosome"/>
</dbReference>
<dbReference type="EMBL" id="CP003488">
    <property type="protein sequence ID" value="AFH93943.1"/>
    <property type="molecule type" value="Genomic_DNA"/>
</dbReference>
<dbReference type="PATRIC" id="fig|1157951.4.peg.2100"/>
<evidence type="ECO:0000313" key="1">
    <source>
        <dbReference type="EMBL" id="AFH93943.1"/>
    </source>
</evidence>
<accession>A0A140NM48</accession>
<reference evidence="2" key="2">
    <citation type="submission" date="2012-04" db="EMBL/GenBank/DDBJ databases">
        <title>Complete genome sequence of Providencia stuartii clinical isolate MRSN 2154.</title>
        <authorList>
            <person name="Clifford R.J."/>
            <person name="Hang J."/>
            <person name="Riley M.C."/>
            <person name="Onmus-Leone F."/>
            <person name="Kuschner R.A."/>
            <person name="Lesho E.P."/>
            <person name="Waterman P.E."/>
        </authorList>
    </citation>
    <scope>NUCLEOTIDE SEQUENCE [LARGE SCALE GENOMIC DNA]</scope>
    <source>
        <strain evidence="2">MRSN 2154</strain>
    </source>
</reference>
<gene>
    <name evidence="1" type="ordered locus">S70_10425</name>
</gene>
<reference evidence="1 2" key="1">
    <citation type="journal article" date="2012" name="J. Bacteriol.">
        <title>Complete Genome Sequence of Providencia stuartii Clinical Isolate MRSN 2154.</title>
        <authorList>
            <person name="Clifford R.J."/>
            <person name="Hang J."/>
            <person name="Riley M.C."/>
            <person name="Onmus-Leone F."/>
            <person name="Kuschner R.A."/>
            <person name="Lesho E.P."/>
            <person name="Waterman P.E."/>
        </authorList>
    </citation>
    <scope>NUCLEOTIDE SEQUENCE [LARGE SCALE GENOMIC DNA]</scope>
    <source>
        <strain evidence="1 2">MRSN 2154</strain>
    </source>
</reference>
<dbReference type="KEGG" id="psi:S70_10425"/>
<evidence type="ECO:0000313" key="2">
    <source>
        <dbReference type="Proteomes" id="UP000005012"/>
    </source>
</evidence>
<dbReference type="GeneID" id="93517259"/>